<dbReference type="VEuPathDB" id="AmoebaDB:NAEGRDRAFT_57932"/>
<feature type="region of interest" description="Disordered" evidence="1">
    <location>
        <begin position="1"/>
        <end position="37"/>
    </location>
</feature>
<dbReference type="SUPFAM" id="SSF53474">
    <property type="entry name" value="alpha/beta-Hydrolases"/>
    <property type="match status" value="1"/>
</dbReference>
<keyword evidence="2" id="KW-0812">Transmembrane</keyword>
<sequence>MSEGRSRIHEHDEELTDEETRDVELGGNSANDNHHHHNRLHYYERDEVSRVNHERGKQFKTLAGRLAWVVICFTIFVLLLLIILYSIRSAYLFSYDESYTSSIEKTPSLNVQVYTTGRRDRVLFNYLTKVDDSRKKPTKGNMYLEMDDNGNTKPTLLFVNPFPESCEGAFLPAITELKADFTIHCINLRGFGTTESTNANDDNYLTLAAMANELAVIVETKKPQDELILIGQEFSGTIIYLLLHQKGKTWVDNYLKAVILLNSPHPKIYSSLLIANERQKFFTQKVERILQSHTKKMSPHTNVLHNQQQEEHQVDSDSEGDAIMSESSKDNQHQLEKNNLINDHSLDDVTNSINNNLIIIPDDSNNNNNLISEGNNTSTNNNTNNNEIEMYDDWYKEEHIQFLQAFKRYGTDWEKVMQCLPSRNDLEQVKSHGIRYLQNGKLGPAYYEYVERQEQIRESAMNDSISDEEESDEEDAIVRHSPYLTTPESLASAFLTNRESVREWNLETRRFETNVEKVKNKEPVDCSAASSSSLHTDKLSLIQSNYGELLDTLDVEKQTQMMDEEVKLMRQDYRMKKLTPFERIVVQESREKIEQLIGKQVQDEPPIIEPISIIESNPQSLNDEDTQTNGALPSASNNSTPSTTTANNNPTIVTPPINPELLTNQPNFRNIYTFLGALFEPTRYDTEELGAMLSPQEKEILQILLHNLSITLSTQQFQEEYSTYVQQISSSQTLRQQQQQQASSNLAVNPANNASSSTSNDTTTTNNETTAVNASTSIVNPFAGQSQMSMLQLLSSEDPQQHPPPFNNINFF</sequence>
<dbReference type="CDD" id="cd00167">
    <property type="entry name" value="SANT"/>
    <property type="match status" value="1"/>
</dbReference>
<organism evidence="6">
    <name type="scientific">Naegleria gruberi</name>
    <name type="common">Amoeba</name>
    <dbReference type="NCBI Taxonomy" id="5762"/>
    <lineage>
        <taxon>Eukaryota</taxon>
        <taxon>Discoba</taxon>
        <taxon>Heterolobosea</taxon>
        <taxon>Tetramitia</taxon>
        <taxon>Eutetramitia</taxon>
        <taxon>Vahlkampfiidae</taxon>
        <taxon>Naegleria</taxon>
    </lineage>
</organism>
<name>D2VE51_NAEGR</name>
<dbReference type="RefSeq" id="XP_002677479.1">
    <property type="nucleotide sequence ID" value="XM_002677433.1"/>
</dbReference>
<dbReference type="InterPro" id="IPR009057">
    <property type="entry name" value="Homeodomain-like_sf"/>
</dbReference>
<dbReference type="GeneID" id="8848880"/>
<evidence type="ECO:0000259" key="4">
    <source>
        <dbReference type="Pfam" id="PF00561"/>
    </source>
</evidence>
<evidence type="ECO:0000259" key="3">
    <source>
        <dbReference type="Pfam" id="PF00249"/>
    </source>
</evidence>
<dbReference type="KEGG" id="ngr:NAEGRDRAFT_57932"/>
<keyword evidence="2" id="KW-0472">Membrane</keyword>
<keyword evidence="2" id="KW-1133">Transmembrane helix</keyword>
<dbReference type="Proteomes" id="UP000006671">
    <property type="component" value="Unassembled WGS sequence"/>
</dbReference>
<dbReference type="EMBL" id="GG738866">
    <property type="protein sequence ID" value="EFC44735.1"/>
    <property type="molecule type" value="Genomic_DNA"/>
</dbReference>
<feature type="domain" description="Myb-like" evidence="3">
    <location>
        <begin position="393"/>
        <end position="432"/>
    </location>
</feature>
<dbReference type="AlphaFoldDB" id="D2VE51"/>
<dbReference type="InterPro" id="IPR029058">
    <property type="entry name" value="AB_hydrolase_fold"/>
</dbReference>
<proteinExistence type="predicted"/>
<keyword evidence="6" id="KW-1185">Reference proteome</keyword>
<evidence type="ECO:0000313" key="6">
    <source>
        <dbReference type="Proteomes" id="UP000006671"/>
    </source>
</evidence>
<dbReference type="InParanoid" id="D2VE51"/>
<feature type="transmembrane region" description="Helical" evidence="2">
    <location>
        <begin position="66"/>
        <end position="87"/>
    </location>
</feature>
<feature type="region of interest" description="Disordered" evidence="1">
    <location>
        <begin position="618"/>
        <end position="660"/>
    </location>
</feature>
<dbReference type="Pfam" id="PF00249">
    <property type="entry name" value="Myb_DNA-binding"/>
    <property type="match status" value="1"/>
</dbReference>
<evidence type="ECO:0000313" key="5">
    <source>
        <dbReference type="EMBL" id="EFC44735.1"/>
    </source>
</evidence>
<evidence type="ECO:0000256" key="1">
    <source>
        <dbReference type="SAM" id="MobiDB-lite"/>
    </source>
</evidence>
<feature type="region of interest" description="Disordered" evidence="1">
    <location>
        <begin position="307"/>
        <end position="329"/>
    </location>
</feature>
<protein>
    <submittedName>
        <fullName evidence="5">Myb domain-containing protein</fullName>
    </submittedName>
</protein>
<feature type="domain" description="AB hydrolase-1" evidence="4">
    <location>
        <begin position="170"/>
        <end position="268"/>
    </location>
</feature>
<dbReference type="InterPro" id="IPR001005">
    <property type="entry name" value="SANT/Myb"/>
</dbReference>
<accession>D2VE51</accession>
<dbReference type="Gene3D" id="1.10.10.60">
    <property type="entry name" value="Homeodomain-like"/>
    <property type="match status" value="1"/>
</dbReference>
<gene>
    <name evidence="5" type="ORF">NAEGRDRAFT_57932</name>
</gene>
<dbReference type="InterPro" id="IPR000073">
    <property type="entry name" value="AB_hydrolase_1"/>
</dbReference>
<feature type="region of interest" description="Disordered" evidence="1">
    <location>
        <begin position="736"/>
        <end position="767"/>
    </location>
</feature>
<dbReference type="Gene3D" id="3.40.50.1820">
    <property type="entry name" value="alpha/beta hydrolase"/>
    <property type="match status" value="1"/>
</dbReference>
<dbReference type="Pfam" id="PF00561">
    <property type="entry name" value="Abhydrolase_1"/>
    <property type="match status" value="1"/>
</dbReference>
<dbReference type="SUPFAM" id="SSF46689">
    <property type="entry name" value="Homeodomain-like"/>
    <property type="match status" value="1"/>
</dbReference>
<evidence type="ECO:0000256" key="2">
    <source>
        <dbReference type="SAM" id="Phobius"/>
    </source>
</evidence>
<dbReference type="OrthoDB" id="118550at2759"/>
<dbReference type="ESTHER" id="naegr-d2ve51">
    <property type="family name" value="Epoxide_hydrolase"/>
</dbReference>
<feature type="compositionally biased region" description="Polar residues" evidence="1">
    <location>
        <begin position="618"/>
        <end position="631"/>
    </location>
</feature>
<reference evidence="5 6" key="1">
    <citation type="journal article" date="2010" name="Cell">
        <title>The genome of Naegleria gruberi illuminates early eukaryotic versatility.</title>
        <authorList>
            <person name="Fritz-Laylin L.K."/>
            <person name="Prochnik S.E."/>
            <person name="Ginger M.L."/>
            <person name="Dacks J.B."/>
            <person name="Carpenter M.L."/>
            <person name="Field M.C."/>
            <person name="Kuo A."/>
            <person name="Paredez A."/>
            <person name="Chapman J."/>
            <person name="Pham J."/>
            <person name="Shu S."/>
            <person name="Neupane R."/>
            <person name="Cipriano M."/>
            <person name="Mancuso J."/>
            <person name="Tu H."/>
            <person name="Salamov A."/>
            <person name="Lindquist E."/>
            <person name="Shapiro H."/>
            <person name="Lucas S."/>
            <person name="Grigoriev I.V."/>
            <person name="Cande W.Z."/>
            <person name="Fulton C."/>
            <person name="Rokhsar D.S."/>
            <person name="Dawson S.C."/>
        </authorList>
    </citation>
    <scope>NUCLEOTIDE SEQUENCE [LARGE SCALE GENOMIC DNA]</scope>
    <source>
        <strain evidence="5 6">NEG-M</strain>
    </source>
</reference>
<feature type="compositionally biased region" description="Basic and acidic residues" evidence="1">
    <location>
        <begin position="1"/>
        <end position="12"/>
    </location>
</feature>
<feature type="compositionally biased region" description="Low complexity" evidence="1">
    <location>
        <begin position="633"/>
        <end position="655"/>
    </location>
</feature>